<organism evidence="1 2">
    <name type="scientific">candidate division MSBL1 archaeon SCGC-AAA382A03</name>
    <dbReference type="NCBI Taxonomy" id="1698278"/>
    <lineage>
        <taxon>Archaea</taxon>
        <taxon>Methanobacteriati</taxon>
        <taxon>Methanobacteriota</taxon>
        <taxon>candidate division MSBL1</taxon>
    </lineage>
</organism>
<dbReference type="AlphaFoldDB" id="A0A133VDM3"/>
<protein>
    <submittedName>
        <fullName evidence="1">Uncharacterized protein</fullName>
    </submittedName>
</protein>
<reference evidence="1 2" key="1">
    <citation type="journal article" date="2016" name="Sci. Rep.">
        <title>Metabolic traits of an uncultured archaeal lineage -MSBL1- from brine pools of the Red Sea.</title>
        <authorList>
            <person name="Mwirichia R."/>
            <person name="Alam I."/>
            <person name="Rashid M."/>
            <person name="Vinu M."/>
            <person name="Ba-Alawi W."/>
            <person name="Anthony Kamau A."/>
            <person name="Kamanda Ngugi D."/>
            <person name="Goker M."/>
            <person name="Klenk H.P."/>
            <person name="Bajic V."/>
            <person name="Stingl U."/>
        </authorList>
    </citation>
    <scope>NUCLEOTIDE SEQUENCE [LARGE SCALE GENOMIC DNA]</scope>
    <source>
        <strain evidence="1">SCGC-AAA382A03</strain>
    </source>
</reference>
<dbReference type="Proteomes" id="UP000070549">
    <property type="component" value="Unassembled WGS sequence"/>
</dbReference>
<keyword evidence="2" id="KW-1185">Reference proteome</keyword>
<name>A0A133VDM3_9EURY</name>
<proteinExistence type="predicted"/>
<evidence type="ECO:0000313" key="1">
    <source>
        <dbReference type="EMBL" id="KXB04507.1"/>
    </source>
</evidence>
<comment type="caution">
    <text evidence="1">The sequence shown here is derived from an EMBL/GenBank/DDBJ whole genome shotgun (WGS) entry which is preliminary data.</text>
</comment>
<accession>A0A133VDM3</accession>
<dbReference type="EMBL" id="LHYC01000061">
    <property type="protein sequence ID" value="KXB04507.1"/>
    <property type="molecule type" value="Genomic_DNA"/>
</dbReference>
<evidence type="ECO:0000313" key="2">
    <source>
        <dbReference type="Proteomes" id="UP000070549"/>
    </source>
</evidence>
<gene>
    <name evidence="1" type="ORF">AKJ49_02035</name>
</gene>
<sequence>MAEFPTWACPVFGCSYQTTYSHNIEKHLSEVHNWEISSVAEAVNNFFSAKRSGESVICRKSSGDPTFPVSLLESSRRRSVSSVGGGRGG</sequence>